<proteinExistence type="predicted"/>
<dbReference type="InterPro" id="IPR001882">
    <property type="entry name" value="Biotin_BS"/>
</dbReference>
<keyword evidence="5" id="KW-0092">Biotin</keyword>
<dbReference type="GO" id="GO:0005524">
    <property type="term" value="F:ATP binding"/>
    <property type="evidence" value="ECO:0007669"/>
    <property type="project" value="UniProtKB-UniRule"/>
</dbReference>
<keyword evidence="11" id="KW-1185">Reference proteome</keyword>
<evidence type="ECO:0000256" key="5">
    <source>
        <dbReference type="ARBA" id="ARBA00023267"/>
    </source>
</evidence>
<keyword evidence="2" id="KW-0436">Ligase</keyword>
<dbReference type="PROSITE" id="PS00188">
    <property type="entry name" value="BIOTIN"/>
    <property type="match status" value="1"/>
</dbReference>
<dbReference type="PROSITE" id="PS50968">
    <property type="entry name" value="BIOTINYL_LIPOYL"/>
    <property type="match status" value="1"/>
</dbReference>
<dbReference type="InterPro" id="IPR011764">
    <property type="entry name" value="Biotin_carboxylation_dom"/>
</dbReference>
<dbReference type="PANTHER" id="PTHR18866">
    <property type="entry name" value="CARBOXYLASE:PYRUVATE/ACETYL-COA/PROPIONYL-COA CARBOXYLASE"/>
    <property type="match status" value="1"/>
</dbReference>
<organism evidence="10 11">
    <name type="scientific">Paramylibacter kogurei</name>
    <dbReference type="NCBI Taxonomy" id="1889778"/>
    <lineage>
        <taxon>Bacteria</taxon>
        <taxon>Pseudomonadati</taxon>
        <taxon>Pseudomonadota</taxon>
        <taxon>Alphaproteobacteria</taxon>
        <taxon>Rhodobacterales</taxon>
        <taxon>Paracoccaceae</taxon>
        <taxon>Paramylibacter</taxon>
    </lineage>
</organism>
<evidence type="ECO:0000256" key="4">
    <source>
        <dbReference type="ARBA" id="ARBA00022840"/>
    </source>
</evidence>
<dbReference type="Proteomes" id="UP000231516">
    <property type="component" value="Unassembled WGS sequence"/>
</dbReference>
<dbReference type="InterPro" id="IPR000089">
    <property type="entry name" value="Biotin_lipoyl"/>
</dbReference>
<dbReference type="InterPro" id="IPR005479">
    <property type="entry name" value="CPAse_ATP-bd"/>
</dbReference>
<dbReference type="InterPro" id="IPR016185">
    <property type="entry name" value="PreATP-grasp_dom_sf"/>
</dbReference>
<dbReference type="PROSITE" id="PS50979">
    <property type="entry name" value="BC"/>
    <property type="match status" value="1"/>
</dbReference>
<dbReference type="Gene3D" id="2.40.50.100">
    <property type="match status" value="1"/>
</dbReference>
<feature type="domain" description="Biotin carboxylation" evidence="9">
    <location>
        <begin position="1"/>
        <end position="456"/>
    </location>
</feature>
<dbReference type="InterPro" id="IPR011761">
    <property type="entry name" value="ATP-grasp"/>
</dbReference>
<keyword evidence="3 6" id="KW-0547">Nucleotide-binding</keyword>
<comment type="caution">
    <text evidence="10">The sequence shown here is derived from an EMBL/GenBank/DDBJ whole genome shotgun (WGS) entry which is preliminary data.</text>
</comment>
<dbReference type="Gene3D" id="3.30.470.20">
    <property type="entry name" value="ATP-grasp fold, B domain"/>
    <property type="match status" value="1"/>
</dbReference>
<dbReference type="FunFam" id="3.40.50.20:FF:000010">
    <property type="entry name" value="Propionyl-CoA carboxylase subunit alpha"/>
    <property type="match status" value="1"/>
</dbReference>
<evidence type="ECO:0000259" key="9">
    <source>
        <dbReference type="PROSITE" id="PS50979"/>
    </source>
</evidence>
<feature type="domain" description="Lipoyl-binding" evidence="7">
    <location>
        <begin position="582"/>
        <end position="663"/>
    </location>
</feature>
<dbReference type="Pfam" id="PF21139">
    <property type="entry name" value="BT_MCC_alpha"/>
    <property type="match status" value="1"/>
</dbReference>
<dbReference type="InterPro" id="IPR005481">
    <property type="entry name" value="BC-like_N"/>
</dbReference>
<dbReference type="InterPro" id="IPR011054">
    <property type="entry name" value="Rudment_hybrid_motif"/>
</dbReference>
<evidence type="ECO:0000256" key="6">
    <source>
        <dbReference type="PROSITE-ProRule" id="PRU00409"/>
    </source>
</evidence>
<feature type="domain" description="ATP-grasp" evidence="8">
    <location>
        <begin position="120"/>
        <end position="322"/>
    </location>
</feature>
<dbReference type="CDD" id="cd06850">
    <property type="entry name" value="biotinyl_domain"/>
    <property type="match status" value="1"/>
</dbReference>
<dbReference type="EMBL" id="MDGM01000012">
    <property type="protein sequence ID" value="PIB24093.1"/>
    <property type="molecule type" value="Genomic_DNA"/>
</dbReference>
<dbReference type="FunFam" id="3.30.470.20:FF:000028">
    <property type="entry name" value="Methylcrotonoyl-CoA carboxylase subunit alpha, mitochondrial"/>
    <property type="match status" value="1"/>
</dbReference>
<dbReference type="Pfam" id="PF00364">
    <property type="entry name" value="Biotin_lipoyl"/>
    <property type="match status" value="1"/>
</dbReference>
<name>A0A2G5K4Z6_9RHOB</name>
<evidence type="ECO:0000259" key="7">
    <source>
        <dbReference type="PROSITE" id="PS50968"/>
    </source>
</evidence>
<evidence type="ECO:0000256" key="1">
    <source>
        <dbReference type="ARBA" id="ARBA00001953"/>
    </source>
</evidence>
<evidence type="ECO:0000313" key="10">
    <source>
        <dbReference type="EMBL" id="PIB24093.1"/>
    </source>
</evidence>
<evidence type="ECO:0000256" key="3">
    <source>
        <dbReference type="ARBA" id="ARBA00022741"/>
    </source>
</evidence>
<evidence type="ECO:0000259" key="8">
    <source>
        <dbReference type="PROSITE" id="PS50975"/>
    </source>
</evidence>
<dbReference type="InterPro" id="IPR005482">
    <property type="entry name" value="Biotin_COase_C"/>
</dbReference>
<dbReference type="FunFam" id="3.30.1490.20:FF:000003">
    <property type="entry name" value="acetyl-CoA carboxylase isoform X1"/>
    <property type="match status" value="1"/>
</dbReference>
<dbReference type="AlphaFoldDB" id="A0A2G5K4Z6"/>
<dbReference type="InterPro" id="IPR011053">
    <property type="entry name" value="Single_hybrid_motif"/>
</dbReference>
<dbReference type="RefSeq" id="WP_099592372.1">
    <property type="nucleotide sequence ID" value="NZ_MDGM01000012.1"/>
</dbReference>
<accession>A0A2G5K4Z6</accession>
<protein>
    <submittedName>
        <fullName evidence="10">3-methylcrotonyl-CoA carboxylase</fullName>
    </submittedName>
</protein>
<dbReference type="PROSITE" id="PS50975">
    <property type="entry name" value="ATP_GRASP"/>
    <property type="match status" value="1"/>
</dbReference>
<dbReference type="OrthoDB" id="9763189at2"/>
<dbReference type="Pfam" id="PF00289">
    <property type="entry name" value="Biotin_carb_N"/>
    <property type="match status" value="1"/>
</dbReference>
<dbReference type="SMART" id="SM00878">
    <property type="entry name" value="Biotin_carb_C"/>
    <property type="match status" value="1"/>
</dbReference>
<dbReference type="GO" id="GO:0016874">
    <property type="term" value="F:ligase activity"/>
    <property type="evidence" value="ECO:0007669"/>
    <property type="project" value="UniProtKB-KW"/>
</dbReference>
<dbReference type="SUPFAM" id="SSF51246">
    <property type="entry name" value="Rudiment single hybrid motif"/>
    <property type="match status" value="1"/>
</dbReference>
<evidence type="ECO:0000256" key="2">
    <source>
        <dbReference type="ARBA" id="ARBA00022598"/>
    </source>
</evidence>
<dbReference type="SUPFAM" id="SSF51230">
    <property type="entry name" value="Single hybrid motif"/>
    <property type="match status" value="1"/>
</dbReference>
<dbReference type="SUPFAM" id="SSF56059">
    <property type="entry name" value="Glutathione synthetase ATP-binding domain-like"/>
    <property type="match status" value="1"/>
</dbReference>
<dbReference type="Pfam" id="PF02785">
    <property type="entry name" value="Biotin_carb_C"/>
    <property type="match status" value="1"/>
</dbReference>
<keyword evidence="4 6" id="KW-0067">ATP-binding</keyword>
<evidence type="ECO:0000313" key="11">
    <source>
        <dbReference type="Proteomes" id="UP000231516"/>
    </source>
</evidence>
<dbReference type="Pfam" id="PF02786">
    <property type="entry name" value="CPSase_L_D2"/>
    <property type="match status" value="1"/>
</dbReference>
<gene>
    <name evidence="10" type="ORF">BFP76_02285</name>
</gene>
<sequence length="667" mass="70437">MFDKILIANRGEIACRVIETARRLGVQTVAVYSDADAGAKHVALADQAVHIGPPAVNESYLLGDRIIAAALKTGAQAIHPGYGFLSENPDFVDAVVAAGLKFIGPSADAIRAMGLKDAAKNLMQKSGVPVVPGYHGEDQDLKLLQSEAEKIGYPVLIKARAGGGGKGMRLVERAADFSAALDSAQREASASFGDPICMVEKYITSPRHIEIQVFGDEHGNVIHLFERDCSLQRRHQKVIEEAPAPDMPADVRAAMGQAAIDAAKAVNYVGAGTVEFIVDGGDGLRTDGFWFMEMNTRLQVEHPVSEAITGLDFVELQLRVAAGEELPVKQDDLHINGWSFEARVYAEDVPKGFLPSTGTLHHLQFPKGAQFALGSTRIDSGVRMGDAISPYYDPMIAKVIVHGPTRAAALGQLRAALGDTHIAGSVTNIGFLSALAAHDGFGAGQVDTGLIARDIDALTDMGTAPAELIGFAAVASLGLLDDAQPHDPFAAKSGFRAWGVANPVATLTMGDDTLQCHVEILGHDQFKITQGDVETTLHIKAGQNGDFTLLHDGVTSVVSLYQDDGAVSVFANAQTLHFIRPDPLLGSSDAADGGDGIIAPMPGLVKLLNAKAGQSVSRGDVLIMLEAMKMEHSLTAPRDGVIAEVLTDVGDQVLDGAMLLQLEPVDI</sequence>
<dbReference type="GO" id="GO:0046872">
    <property type="term" value="F:metal ion binding"/>
    <property type="evidence" value="ECO:0007669"/>
    <property type="project" value="InterPro"/>
</dbReference>
<dbReference type="PANTHER" id="PTHR18866:SF33">
    <property type="entry name" value="METHYLCROTONOYL-COA CARBOXYLASE SUBUNIT ALPHA, MITOCHONDRIAL-RELATED"/>
    <property type="match status" value="1"/>
</dbReference>
<comment type="cofactor">
    <cofactor evidence="1">
        <name>biotin</name>
        <dbReference type="ChEBI" id="CHEBI:57586"/>
    </cofactor>
</comment>
<dbReference type="PROSITE" id="PS00867">
    <property type="entry name" value="CPSASE_2"/>
    <property type="match status" value="1"/>
</dbReference>
<reference evidence="10 11" key="1">
    <citation type="submission" date="2016-08" db="EMBL/GenBank/DDBJ databases">
        <title>Draft genome of Amylibacter sp. strain 4G11.</title>
        <authorList>
            <person name="Wong S.-K."/>
            <person name="Hamasaki K."/>
            <person name="Yoshizawa S."/>
        </authorList>
    </citation>
    <scope>NUCLEOTIDE SEQUENCE [LARGE SCALE GENOMIC DNA]</scope>
    <source>
        <strain evidence="10 11">4G11</strain>
    </source>
</reference>
<dbReference type="InterPro" id="IPR050856">
    <property type="entry name" value="Biotin_carboxylase_complex"/>
</dbReference>
<dbReference type="InterPro" id="IPR048429">
    <property type="entry name" value="MCC_alpha_BT"/>
</dbReference>
<dbReference type="SUPFAM" id="SSF52440">
    <property type="entry name" value="PreATP-grasp domain"/>
    <property type="match status" value="1"/>
</dbReference>